<evidence type="ECO:0000313" key="2">
    <source>
        <dbReference type="EMBL" id="GGC04244.1"/>
    </source>
</evidence>
<keyword evidence="3" id="KW-1185">Reference proteome</keyword>
<gene>
    <name evidence="2" type="ORF">GCM10011352_33080</name>
</gene>
<dbReference type="RefSeq" id="WP_188750345.1">
    <property type="nucleotide sequence ID" value="NZ_BMIJ01000007.1"/>
</dbReference>
<name>A0ABQ1KST3_9GAMM</name>
<comment type="caution">
    <text evidence="2">The sequence shown here is derived from an EMBL/GenBank/DDBJ whole genome shotgun (WGS) entry which is preliminary data.</text>
</comment>
<dbReference type="Proteomes" id="UP000629025">
    <property type="component" value="Unassembled WGS sequence"/>
</dbReference>
<evidence type="ECO:0000256" key="1">
    <source>
        <dbReference type="SAM" id="MobiDB-lite"/>
    </source>
</evidence>
<organism evidence="2 3">
    <name type="scientific">Marinobacterium zhoushanense</name>
    <dbReference type="NCBI Taxonomy" id="1679163"/>
    <lineage>
        <taxon>Bacteria</taxon>
        <taxon>Pseudomonadati</taxon>
        <taxon>Pseudomonadota</taxon>
        <taxon>Gammaproteobacteria</taxon>
        <taxon>Oceanospirillales</taxon>
        <taxon>Oceanospirillaceae</taxon>
        <taxon>Marinobacterium</taxon>
    </lineage>
</organism>
<reference evidence="3" key="1">
    <citation type="journal article" date="2019" name="Int. J. Syst. Evol. Microbiol.">
        <title>The Global Catalogue of Microorganisms (GCM) 10K type strain sequencing project: providing services to taxonomists for standard genome sequencing and annotation.</title>
        <authorList>
            <consortium name="The Broad Institute Genomics Platform"/>
            <consortium name="The Broad Institute Genome Sequencing Center for Infectious Disease"/>
            <person name="Wu L."/>
            <person name="Ma J."/>
        </authorList>
    </citation>
    <scope>NUCLEOTIDE SEQUENCE [LARGE SCALE GENOMIC DNA]</scope>
    <source>
        <strain evidence="3">CGMCC 1.15341</strain>
    </source>
</reference>
<proteinExistence type="predicted"/>
<feature type="compositionally biased region" description="Basic and acidic residues" evidence="1">
    <location>
        <begin position="57"/>
        <end position="72"/>
    </location>
</feature>
<feature type="region of interest" description="Disordered" evidence="1">
    <location>
        <begin position="57"/>
        <end position="79"/>
    </location>
</feature>
<evidence type="ECO:0000313" key="3">
    <source>
        <dbReference type="Proteomes" id="UP000629025"/>
    </source>
</evidence>
<protein>
    <submittedName>
        <fullName evidence="2">Uncharacterized protein</fullName>
    </submittedName>
</protein>
<sequence length="106" mass="12766">MRLIKDLVDSRIVFYWIDESDKRLSPDHATFHQAQEWWKSYMFARYEGDERRKSVIDRRSDADKRRRMEAENKLSSISPYGRRQTDVPVEVDLDLVAEKLELLKSF</sequence>
<accession>A0ABQ1KST3</accession>
<dbReference type="EMBL" id="BMIJ01000007">
    <property type="protein sequence ID" value="GGC04244.1"/>
    <property type="molecule type" value="Genomic_DNA"/>
</dbReference>